<reference evidence="2" key="1">
    <citation type="submission" date="2018-10" db="EMBL/GenBank/DDBJ databases">
        <title>Effector identification in a new, highly contiguous assembly of the strawberry crown rot pathogen Phytophthora cactorum.</title>
        <authorList>
            <person name="Armitage A.D."/>
            <person name="Nellist C.F."/>
            <person name="Bates H."/>
            <person name="Vickerstaff R.J."/>
            <person name="Harrison R.J."/>
        </authorList>
    </citation>
    <scope>NUCLEOTIDE SEQUENCE</scope>
    <source>
        <strain evidence="2">P415</strain>
    </source>
</reference>
<evidence type="ECO:0000313" key="3">
    <source>
        <dbReference type="Proteomes" id="UP000697107"/>
    </source>
</evidence>
<dbReference type="SUPFAM" id="SSF48403">
    <property type="entry name" value="Ankyrin repeat"/>
    <property type="match status" value="1"/>
</dbReference>
<dbReference type="Gene3D" id="1.25.40.20">
    <property type="entry name" value="Ankyrin repeat-containing domain"/>
    <property type="match status" value="1"/>
</dbReference>
<accession>A0A8T1G1Z5</accession>
<dbReference type="EMBL" id="RCML01000314">
    <property type="protein sequence ID" value="KAG2981219.1"/>
    <property type="molecule type" value="Genomic_DNA"/>
</dbReference>
<dbReference type="InterPro" id="IPR036770">
    <property type="entry name" value="Ankyrin_rpt-contain_sf"/>
</dbReference>
<dbReference type="AlphaFoldDB" id="A0A8T1G1Z5"/>
<evidence type="ECO:0008006" key="4">
    <source>
        <dbReference type="Google" id="ProtNLM"/>
    </source>
</evidence>
<dbReference type="Proteomes" id="UP000697107">
    <property type="component" value="Unassembled WGS sequence"/>
</dbReference>
<feature type="region of interest" description="Disordered" evidence="1">
    <location>
        <begin position="92"/>
        <end position="112"/>
    </location>
</feature>
<proteinExistence type="predicted"/>
<dbReference type="VEuPathDB" id="FungiDB:PC110_g23118"/>
<dbReference type="InterPro" id="IPR052050">
    <property type="entry name" value="SecEffector_AnkRepeat"/>
</dbReference>
<comment type="caution">
    <text evidence="2">The sequence shown here is derived from an EMBL/GenBank/DDBJ whole genome shotgun (WGS) entry which is preliminary data.</text>
</comment>
<protein>
    <recommendedName>
        <fullName evidence="4">Ankyrin repeat-containing domain</fullName>
    </recommendedName>
</protein>
<feature type="compositionally biased region" description="Basic residues" evidence="1">
    <location>
        <begin position="97"/>
        <end position="107"/>
    </location>
</feature>
<dbReference type="VEuPathDB" id="FungiDB:PC110_g18021"/>
<dbReference type="PANTHER" id="PTHR46586">
    <property type="entry name" value="ANKYRIN REPEAT-CONTAINING PROTEIN"/>
    <property type="match status" value="1"/>
</dbReference>
<dbReference type="PANTHER" id="PTHR46586:SF3">
    <property type="entry name" value="ANKYRIN REPEAT-CONTAINING PROTEIN"/>
    <property type="match status" value="1"/>
</dbReference>
<sequence>MLKTTGESASSQLKREFVAAMKIVRATRAYKLLGVNLDKIKAALVVAFSAMNSAISADETMLQRLTSVQERLEFDIRSSPLASYDVSMHLRVNGEKGKKKKKRKKNSRQQLRSGLIAAGPLQRLRCLGSHAAGTDEGRARERYRLARGGETHSGVRDRGDARTALRPLQAGGVVTRRDAGWMPCPRGVPRRIRDHDSVVQAQGGCAAGEGATCFGGVDAPIAGNFVRIALQAGIMDADIETLKVLLLFRCSNALSVGRIPLVTAVFRNRLESFPLSPLAVRYLPRASSGTCVWNGSGGRLPGHDDGAIRDDLLDGERPYLDRVDHAMEAAAAAVARGFLPVLRWLFSFGNGVFTCSDRAVQFAAAGGHLATVCWVHETGFDRPALRCLDSSNGERIFNGLDMAAADGHTAVVQWLHSCGHRGSPDAVGSVAATGNLQLLAWMINHAGYQGTEHMMDGAAINGHLAVCKWIFRNCPQRCSPNAVVRIVDKDNLIVLRWLRDTGILDSIIDYIPWRINCFGRLATIKWLFTHTPVIYTAADMAGLAGQGRLDALVWLHDLTADSVFAPQAVVEATPHGDLATVRWLHAMFGHESGVWTIDLTELVLSRGHWHIAAFLKHKGVRFRSVDL</sequence>
<evidence type="ECO:0000313" key="2">
    <source>
        <dbReference type="EMBL" id="KAG2981219.1"/>
    </source>
</evidence>
<organism evidence="2 3">
    <name type="scientific">Phytophthora cactorum</name>
    <dbReference type="NCBI Taxonomy" id="29920"/>
    <lineage>
        <taxon>Eukaryota</taxon>
        <taxon>Sar</taxon>
        <taxon>Stramenopiles</taxon>
        <taxon>Oomycota</taxon>
        <taxon>Peronosporomycetes</taxon>
        <taxon>Peronosporales</taxon>
        <taxon>Peronosporaceae</taxon>
        <taxon>Phytophthora</taxon>
    </lineage>
</organism>
<gene>
    <name evidence="2" type="ORF">PC118_g10758</name>
</gene>
<name>A0A8T1G1Z5_9STRA</name>
<evidence type="ECO:0000256" key="1">
    <source>
        <dbReference type="SAM" id="MobiDB-lite"/>
    </source>
</evidence>
<dbReference type="VEuPathDB" id="FungiDB:PC110_g22902"/>